<dbReference type="EMBL" id="BMAW01027187">
    <property type="protein sequence ID" value="GFU00979.1"/>
    <property type="molecule type" value="Genomic_DNA"/>
</dbReference>
<dbReference type="AlphaFoldDB" id="A0A8X6Q429"/>
<dbReference type="PROSITE" id="PS51155">
    <property type="entry name" value="CHIT_BIND_RR_2"/>
    <property type="match status" value="1"/>
</dbReference>
<dbReference type="InterPro" id="IPR000618">
    <property type="entry name" value="Insect_cuticle"/>
</dbReference>
<dbReference type="Proteomes" id="UP000887013">
    <property type="component" value="Unassembled WGS sequence"/>
</dbReference>
<accession>A0A8X6Q429</accession>
<comment type="caution">
    <text evidence="6">The sequence shown here is derived from an EMBL/GenBank/DDBJ whole genome shotgun (WGS) entry which is preliminary data.</text>
</comment>
<dbReference type="InterPro" id="IPR050468">
    <property type="entry name" value="Cuticle_Struct_Prot"/>
</dbReference>
<sequence>MFRVIVFLGLALLVNSQGLLLAARNNEDLSSPSPYQFSYSAPAIGGGSTHEESGDAFGRKTGSYTVQNEDGSQRIVQYVADEDGFRASISTNEQGTANQNPADVTIASSADDGYQTLTAPATAVIPVAPSVPVAPARILPPLQRFPTTQFRRNFNRQPLLVPIQPTVIPIDNGRYINQPILLPFGGSRFIPQELPITGDQPLLIPINDGYGSSPIIPISEIQPNVFLQPL</sequence>
<dbReference type="OrthoDB" id="6428372at2759"/>
<evidence type="ECO:0000313" key="6">
    <source>
        <dbReference type="EMBL" id="GFU00979.1"/>
    </source>
</evidence>
<gene>
    <name evidence="6" type="primary">NCL1_44891</name>
    <name evidence="6" type="ORF">NPIL_597521</name>
</gene>
<keyword evidence="5" id="KW-0732">Signal</keyword>
<feature type="region of interest" description="Disordered" evidence="4">
    <location>
        <begin position="43"/>
        <end position="65"/>
    </location>
</feature>
<dbReference type="Pfam" id="PF00379">
    <property type="entry name" value="Chitin_bind_4"/>
    <property type="match status" value="1"/>
</dbReference>
<dbReference type="InterPro" id="IPR031311">
    <property type="entry name" value="CHIT_BIND_RR_consensus"/>
</dbReference>
<evidence type="ECO:0000256" key="2">
    <source>
        <dbReference type="ARBA" id="ARBA00022460"/>
    </source>
</evidence>
<evidence type="ECO:0000256" key="1">
    <source>
        <dbReference type="ARBA" id="ARBA00002980"/>
    </source>
</evidence>
<name>A0A8X6Q429_NEPPI</name>
<feature type="signal peptide" evidence="5">
    <location>
        <begin position="1"/>
        <end position="16"/>
    </location>
</feature>
<evidence type="ECO:0000256" key="4">
    <source>
        <dbReference type="SAM" id="MobiDB-lite"/>
    </source>
</evidence>
<evidence type="ECO:0000256" key="3">
    <source>
        <dbReference type="PROSITE-ProRule" id="PRU00497"/>
    </source>
</evidence>
<comment type="function">
    <text evidence="1">Component of the rigid cuticle of the spider.</text>
</comment>
<evidence type="ECO:0000313" key="7">
    <source>
        <dbReference type="Proteomes" id="UP000887013"/>
    </source>
</evidence>
<dbReference type="PANTHER" id="PTHR10380">
    <property type="entry name" value="CUTICLE PROTEIN"/>
    <property type="match status" value="1"/>
</dbReference>
<keyword evidence="2 3" id="KW-0193">Cuticle</keyword>
<keyword evidence="7" id="KW-1185">Reference proteome</keyword>
<protein>
    <submittedName>
        <fullName evidence="6">Cuticle protein 10.9</fullName>
    </submittedName>
</protein>
<reference evidence="6" key="1">
    <citation type="submission" date="2020-08" db="EMBL/GenBank/DDBJ databases">
        <title>Multicomponent nature underlies the extraordinary mechanical properties of spider dragline silk.</title>
        <authorList>
            <person name="Kono N."/>
            <person name="Nakamura H."/>
            <person name="Mori M."/>
            <person name="Yoshida Y."/>
            <person name="Ohtoshi R."/>
            <person name="Malay A.D."/>
            <person name="Moran D.A.P."/>
            <person name="Tomita M."/>
            <person name="Numata K."/>
            <person name="Arakawa K."/>
        </authorList>
    </citation>
    <scope>NUCLEOTIDE SEQUENCE</scope>
</reference>
<proteinExistence type="predicted"/>
<dbReference type="GO" id="GO:0062129">
    <property type="term" value="C:chitin-based extracellular matrix"/>
    <property type="evidence" value="ECO:0007669"/>
    <property type="project" value="TreeGrafter"/>
</dbReference>
<evidence type="ECO:0000256" key="5">
    <source>
        <dbReference type="SAM" id="SignalP"/>
    </source>
</evidence>
<dbReference type="PROSITE" id="PS00233">
    <property type="entry name" value="CHIT_BIND_RR_1"/>
    <property type="match status" value="1"/>
</dbReference>
<feature type="chain" id="PRO_5036470366" evidence="5">
    <location>
        <begin position="17"/>
        <end position="230"/>
    </location>
</feature>
<organism evidence="6 7">
    <name type="scientific">Nephila pilipes</name>
    <name type="common">Giant wood spider</name>
    <name type="synonym">Nephila maculata</name>
    <dbReference type="NCBI Taxonomy" id="299642"/>
    <lineage>
        <taxon>Eukaryota</taxon>
        <taxon>Metazoa</taxon>
        <taxon>Ecdysozoa</taxon>
        <taxon>Arthropoda</taxon>
        <taxon>Chelicerata</taxon>
        <taxon>Arachnida</taxon>
        <taxon>Araneae</taxon>
        <taxon>Araneomorphae</taxon>
        <taxon>Entelegynae</taxon>
        <taxon>Araneoidea</taxon>
        <taxon>Nephilidae</taxon>
        <taxon>Nephila</taxon>
    </lineage>
</organism>
<dbReference type="GO" id="GO:0008010">
    <property type="term" value="F:structural constituent of chitin-based larval cuticle"/>
    <property type="evidence" value="ECO:0007669"/>
    <property type="project" value="TreeGrafter"/>
</dbReference>